<dbReference type="GO" id="GO:0004526">
    <property type="term" value="F:ribonuclease P activity"/>
    <property type="evidence" value="ECO:0007669"/>
    <property type="project" value="UniProtKB-EC"/>
</dbReference>
<feature type="domain" description="PRORP" evidence="18">
    <location>
        <begin position="365"/>
        <end position="590"/>
    </location>
</feature>
<keyword evidence="15" id="KW-0464">Manganese</keyword>
<feature type="domain" description="PROP1-like PPR" evidence="19">
    <location>
        <begin position="103"/>
        <end position="322"/>
    </location>
</feature>
<evidence type="ECO:0000256" key="15">
    <source>
        <dbReference type="ARBA" id="ARBA00023211"/>
    </source>
</evidence>
<dbReference type="InterPro" id="IPR031595">
    <property type="entry name" value="PRORP_C"/>
</dbReference>
<evidence type="ECO:0000256" key="3">
    <source>
        <dbReference type="ARBA" id="ARBA00004173"/>
    </source>
</evidence>
<evidence type="ECO:0000256" key="12">
    <source>
        <dbReference type="ARBA" id="ARBA00022842"/>
    </source>
</evidence>
<name>A0A7I8L7K1_SPIIN</name>
<evidence type="ECO:0000256" key="11">
    <source>
        <dbReference type="ARBA" id="ARBA00022833"/>
    </source>
</evidence>
<dbReference type="FunFam" id="3.40.50.11980:FF:000002">
    <property type="entry name" value="Proteinaceous RNase P 2"/>
    <property type="match status" value="1"/>
</dbReference>
<evidence type="ECO:0000313" key="20">
    <source>
        <dbReference type="EMBL" id="CAA7405288.1"/>
    </source>
</evidence>
<dbReference type="InterPro" id="IPR011990">
    <property type="entry name" value="TPR-like_helical_dom_sf"/>
</dbReference>
<evidence type="ECO:0000256" key="1">
    <source>
        <dbReference type="ARBA" id="ARBA00000928"/>
    </source>
</evidence>
<feature type="compositionally biased region" description="Low complexity" evidence="17">
    <location>
        <begin position="67"/>
        <end position="76"/>
    </location>
</feature>
<comment type="similarity">
    <text evidence="4">Belongs to the PPR family. P subfamily.</text>
</comment>
<keyword evidence="13" id="KW-0809">Transit peptide</keyword>
<keyword evidence="8" id="KW-0479">Metal-binding</keyword>
<evidence type="ECO:0000256" key="16">
    <source>
        <dbReference type="PROSITE-ProRule" id="PRU00708"/>
    </source>
</evidence>
<dbReference type="OrthoDB" id="46913at2759"/>
<evidence type="ECO:0000256" key="8">
    <source>
        <dbReference type="ARBA" id="ARBA00022723"/>
    </source>
</evidence>
<protein>
    <recommendedName>
        <fullName evidence="5">ribonuclease P</fullName>
        <ecNumber evidence="5">3.1.26.5</ecNumber>
    </recommendedName>
</protein>
<dbReference type="Pfam" id="PF17177">
    <property type="entry name" value="PPR_long"/>
    <property type="match status" value="1"/>
</dbReference>
<evidence type="ECO:0000259" key="18">
    <source>
        <dbReference type="Pfam" id="PF16953"/>
    </source>
</evidence>
<evidence type="ECO:0000313" key="21">
    <source>
        <dbReference type="Proteomes" id="UP000663760"/>
    </source>
</evidence>
<dbReference type="GO" id="GO:0001682">
    <property type="term" value="P:tRNA 5'-leader removal"/>
    <property type="evidence" value="ECO:0007669"/>
    <property type="project" value="TreeGrafter"/>
</dbReference>
<feature type="region of interest" description="Disordered" evidence="17">
    <location>
        <begin position="48"/>
        <end position="110"/>
    </location>
</feature>
<keyword evidence="11" id="KW-0862">Zinc</keyword>
<evidence type="ECO:0000256" key="14">
    <source>
        <dbReference type="ARBA" id="ARBA00023128"/>
    </source>
</evidence>
<evidence type="ECO:0000256" key="9">
    <source>
        <dbReference type="ARBA" id="ARBA00022737"/>
    </source>
</evidence>
<keyword evidence="7" id="KW-0540">Nuclease</keyword>
<dbReference type="PANTHER" id="PTHR13547">
    <property type="match status" value="1"/>
</dbReference>
<comment type="cofactor">
    <cofactor evidence="2">
        <name>Mg(2+)</name>
        <dbReference type="ChEBI" id="CHEBI:18420"/>
    </cofactor>
</comment>
<comment type="subcellular location">
    <subcellularLocation>
        <location evidence="3">Mitochondrion</location>
    </subcellularLocation>
</comment>
<dbReference type="EC" id="3.1.26.5" evidence="5"/>
<dbReference type="InterPro" id="IPR002885">
    <property type="entry name" value="PPR_rpt"/>
</dbReference>
<dbReference type="InterPro" id="IPR033443">
    <property type="entry name" value="PROP1-like_PPR_dom"/>
</dbReference>
<dbReference type="Pfam" id="PF16953">
    <property type="entry name" value="PRORP"/>
    <property type="match status" value="1"/>
</dbReference>
<dbReference type="Gene3D" id="1.25.40.10">
    <property type="entry name" value="Tetratricopeptide repeat domain"/>
    <property type="match status" value="1"/>
</dbReference>
<dbReference type="FunFam" id="1.25.40.10:FF:000339">
    <property type="entry name" value="Proteinaceous RNase P 1, chloroplastic/mitochondrial"/>
    <property type="match status" value="1"/>
</dbReference>
<evidence type="ECO:0000256" key="5">
    <source>
        <dbReference type="ARBA" id="ARBA00012179"/>
    </source>
</evidence>
<dbReference type="GO" id="GO:0046872">
    <property type="term" value="F:metal ion binding"/>
    <property type="evidence" value="ECO:0007669"/>
    <property type="project" value="UniProtKB-KW"/>
</dbReference>
<proteinExistence type="inferred from homology"/>
<keyword evidence="12" id="KW-0460">Magnesium</keyword>
<evidence type="ECO:0000256" key="7">
    <source>
        <dbReference type="ARBA" id="ARBA00022722"/>
    </source>
</evidence>
<feature type="repeat" description="PPR" evidence="16">
    <location>
        <begin position="236"/>
        <end position="270"/>
    </location>
</feature>
<evidence type="ECO:0000256" key="13">
    <source>
        <dbReference type="ARBA" id="ARBA00022946"/>
    </source>
</evidence>
<keyword evidence="6" id="KW-0819">tRNA processing</keyword>
<dbReference type="GO" id="GO:0005739">
    <property type="term" value="C:mitochondrion"/>
    <property type="evidence" value="ECO:0007669"/>
    <property type="project" value="UniProtKB-SubCell"/>
</dbReference>
<dbReference type="Gene3D" id="3.40.50.11980">
    <property type="match status" value="1"/>
</dbReference>
<keyword evidence="14" id="KW-0496">Mitochondrion</keyword>
<dbReference type="EMBL" id="LR746274">
    <property type="protein sequence ID" value="CAA7405288.1"/>
    <property type="molecule type" value="Genomic_DNA"/>
</dbReference>
<feature type="compositionally biased region" description="Basic residues" evidence="17">
    <location>
        <begin position="51"/>
        <end position="63"/>
    </location>
</feature>
<accession>A0A7I8L7K1</accession>
<sequence length="609" mass="66863">MLRLNSSSSPFLATFSRTLSLFTPRRRHVPGASRVLHSAPLLFSLKETSATRKRPLHRHHRHINGGAAPSPSSSNAPPAPPPEKKPNSQAPQESPLSRKAMLKARRESPEGFLRHKLDMCSKRGDLREALRLYDEARAHGVPLSQYHYNVLLYVCTSPPPTGADEPSPPSTAAPLPETAKLGIERGFEIFRQMELDSVPPNEATFTSLARLAAAKEDPELAFKVIEEMSSSGIPPKLRTYGPALFGFCSNGDTERAFEVEAHMAESGVLPEEEELSALLRVSAAAGEAGHVYRLLHRLRSTVRQVSAATAEIAEGWFQSEAAGLVGLKDWDAEKVRSGTASGGGGWHGQGWLGTGRWSVGRTGISGAGVCNRCGEKLVSIDIDPVETENFAKSLATLASQREVKADFNRFQEWLDRNGPFDAVIDGANVGLANQHHFSFFQLNSVVNGIRQMSPAKKPPLVVLHSRRVKGGPADNLNNKKLLESWKRSGALYSTPPGSNDDWYWLYAAVSCRSLLVTNDEMRDHLFQLLGTSFFPRWKEKHQVRLKFSRSGLSFHMPPPYSIVIQESEGGRWHVPTVEGDDIDSPRQWVCAARASATTSQAARHQSLAA</sequence>
<dbReference type="Proteomes" id="UP000663760">
    <property type="component" value="Chromosome 11"/>
</dbReference>
<evidence type="ECO:0000256" key="4">
    <source>
        <dbReference type="ARBA" id="ARBA00007626"/>
    </source>
</evidence>
<gene>
    <name evidence="20" type="ORF">SI8410_11015966</name>
</gene>
<comment type="catalytic activity">
    <reaction evidence="1">
        <text>Endonucleolytic cleavage of RNA, removing 5'-extranucleotides from tRNA precursor.</text>
        <dbReference type="EC" id="3.1.26.5"/>
    </reaction>
</comment>
<keyword evidence="9" id="KW-0677">Repeat</keyword>
<dbReference type="AlphaFoldDB" id="A0A7I8L7K1"/>
<keyword evidence="21" id="KW-1185">Reference proteome</keyword>
<evidence type="ECO:0000256" key="6">
    <source>
        <dbReference type="ARBA" id="ARBA00022694"/>
    </source>
</evidence>
<evidence type="ECO:0000259" key="19">
    <source>
        <dbReference type="Pfam" id="PF17177"/>
    </source>
</evidence>
<keyword evidence="10" id="KW-0378">Hydrolase</keyword>
<evidence type="ECO:0000256" key="17">
    <source>
        <dbReference type="SAM" id="MobiDB-lite"/>
    </source>
</evidence>
<evidence type="ECO:0000256" key="10">
    <source>
        <dbReference type="ARBA" id="ARBA00022801"/>
    </source>
</evidence>
<reference evidence="20" key="1">
    <citation type="submission" date="2020-02" db="EMBL/GenBank/DDBJ databases">
        <authorList>
            <person name="Scholz U."/>
            <person name="Mascher M."/>
            <person name="Fiebig A."/>
        </authorList>
    </citation>
    <scope>NUCLEOTIDE SEQUENCE</scope>
</reference>
<dbReference type="PROSITE" id="PS51375">
    <property type="entry name" value="PPR"/>
    <property type="match status" value="2"/>
</dbReference>
<feature type="repeat" description="PPR" evidence="16">
    <location>
        <begin position="201"/>
        <end position="235"/>
    </location>
</feature>
<organism evidence="20 21">
    <name type="scientific">Spirodela intermedia</name>
    <name type="common">Intermediate duckweed</name>
    <dbReference type="NCBI Taxonomy" id="51605"/>
    <lineage>
        <taxon>Eukaryota</taxon>
        <taxon>Viridiplantae</taxon>
        <taxon>Streptophyta</taxon>
        <taxon>Embryophyta</taxon>
        <taxon>Tracheophyta</taxon>
        <taxon>Spermatophyta</taxon>
        <taxon>Magnoliopsida</taxon>
        <taxon>Liliopsida</taxon>
        <taxon>Araceae</taxon>
        <taxon>Lemnoideae</taxon>
        <taxon>Spirodela</taxon>
    </lineage>
</organism>
<dbReference type="PANTHER" id="PTHR13547:SF1">
    <property type="entry name" value="MITOCHONDRIAL RIBONUCLEASE P CATALYTIC SUBUNIT"/>
    <property type="match status" value="1"/>
</dbReference>
<evidence type="ECO:0000256" key="2">
    <source>
        <dbReference type="ARBA" id="ARBA00001946"/>
    </source>
</evidence>